<reference evidence="5 6" key="1">
    <citation type="submission" date="2018-01" db="EMBL/GenBank/DDBJ databases">
        <title>Draft genome sequence of Nonomuraea sp. KC333.</title>
        <authorList>
            <person name="Sahin N."/>
            <person name="Saygin H."/>
            <person name="Ay H."/>
        </authorList>
    </citation>
    <scope>NUCLEOTIDE SEQUENCE [LARGE SCALE GENOMIC DNA]</scope>
    <source>
        <strain evidence="5 6">KC333</strain>
    </source>
</reference>
<dbReference type="GO" id="GO:0003677">
    <property type="term" value="F:DNA binding"/>
    <property type="evidence" value="ECO:0007669"/>
    <property type="project" value="UniProtKB-KW"/>
</dbReference>
<dbReference type="InterPro" id="IPR036390">
    <property type="entry name" value="WH_DNA-bd_sf"/>
</dbReference>
<keyword evidence="2" id="KW-0238">DNA-binding</keyword>
<dbReference type="Gene3D" id="1.10.10.10">
    <property type="entry name" value="Winged helix-like DNA-binding domain superfamily/Winged helix DNA-binding domain"/>
    <property type="match status" value="1"/>
</dbReference>
<dbReference type="InterPro" id="IPR036388">
    <property type="entry name" value="WH-like_DNA-bd_sf"/>
</dbReference>
<dbReference type="Proteomes" id="UP000249304">
    <property type="component" value="Unassembled WGS sequence"/>
</dbReference>
<evidence type="ECO:0000259" key="4">
    <source>
        <dbReference type="PROSITE" id="PS50949"/>
    </source>
</evidence>
<keyword evidence="1" id="KW-0805">Transcription regulation</keyword>
<dbReference type="OrthoDB" id="9784718at2"/>
<dbReference type="InterPro" id="IPR000524">
    <property type="entry name" value="Tscrpt_reg_HTH_GntR"/>
</dbReference>
<organism evidence="5 6">
    <name type="scientific">Nonomuraea aridisoli</name>
    <dbReference type="NCBI Taxonomy" id="2070368"/>
    <lineage>
        <taxon>Bacteria</taxon>
        <taxon>Bacillati</taxon>
        <taxon>Actinomycetota</taxon>
        <taxon>Actinomycetes</taxon>
        <taxon>Streptosporangiales</taxon>
        <taxon>Streptosporangiaceae</taxon>
        <taxon>Nonomuraea</taxon>
    </lineage>
</organism>
<name>A0A2W2DQG3_9ACTN</name>
<dbReference type="AlphaFoldDB" id="A0A2W2DQG3"/>
<protein>
    <submittedName>
        <fullName evidence="5">GntR family transcriptional regulator</fullName>
    </submittedName>
</protein>
<dbReference type="PANTHER" id="PTHR43537">
    <property type="entry name" value="TRANSCRIPTIONAL REGULATOR, GNTR FAMILY"/>
    <property type="match status" value="1"/>
</dbReference>
<accession>A0A2W2DQG3</accession>
<evidence type="ECO:0000313" key="5">
    <source>
        <dbReference type="EMBL" id="PZG07375.1"/>
    </source>
</evidence>
<dbReference type="GO" id="GO:0003700">
    <property type="term" value="F:DNA-binding transcription factor activity"/>
    <property type="evidence" value="ECO:0007669"/>
    <property type="project" value="InterPro"/>
</dbReference>
<sequence length="242" mass="25843">MAAPRGVSDARLHAYFRIGLASAPLVVNVNRLCAVTKKRPRASAVPERLERPRLYVQLADHIARFIEAQGLSPGDRLPPERLLAAELGVSRASLSRALVALEVQGKVEVQHGNGAVVLAPTLEEEKPDLAALWAERDPAELARAREAVMAGLARSAAAHPDRSLRLALLDADGSPVRFRDTWPCVRRLTGPGLLAELDDVLAEAAPFDETQVAADRLTLLARAVVVGDPDAAASACAGLFRL</sequence>
<dbReference type="SMART" id="SM00345">
    <property type="entry name" value="HTH_GNTR"/>
    <property type="match status" value="1"/>
</dbReference>
<dbReference type="EMBL" id="POUD01000297">
    <property type="protein sequence ID" value="PZG07375.1"/>
    <property type="molecule type" value="Genomic_DNA"/>
</dbReference>
<feature type="domain" description="HTH gntR-type" evidence="4">
    <location>
        <begin position="52"/>
        <end position="120"/>
    </location>
</feature>
<evidence type="ECO:0000256" key="1">
    <source>
        <dbReference type="ARBA" id="ARBA00023015"/>
    </source>
</evidence>
<dbReference type="SUPFAM" id="SSF46785">
    <property type="entry name" value="Winged helix' DNA-binding domain"/>
    <property type="match status" value="1"/>
</dbReference>
<evidence type="ECO:0000256" key="3">
    <source>
        <dbReference type="ARBA" id="ARBA00023163"/>
    </source>
</evidence>
<keyword evidence="6" id="KW-1185">Reference proteome</keyword>
<proteinExistence type="predicted"/>
<keyword evidence="3" id="KW-0804">Transcription</keyword>
<comment type="caution">
    <text evidence="5">The sequence shown here is derived from an EMBL/GenBank/DDBJ whole genome shotgun (WGS) entry which is preliminary data.</text>
</comment>
<dbReference type="Pfam" id="PF00392">
    <property type="entry name" value="GntR"/>
    <property type="match status" value="1"/>
</dbReference>
<evidence type="ECO:0000256" key="2">
    <source>
        <dbReference type="ARBA" id="ARBA00023125"/>
    </source>
</evidence>
<gene>
    <name evidence="5" type="ORF">C1J01_40835</name>
</gene>
<evidence type="ECO:0000313" key="6">
    <source>
        <dbReference type="Proteomes" id="UP000249304"/>
    </source>
</evidence>
<dbReference type="PROSITE" id="PS50949">
    <property type="entry name" value="HTH_GNTR"/>
    <property type="match status" value="1"/>
</dbReference>
<dbReference type="PRINTS" id="PR00035">
    <property type="entry name" value="HTHGNTR"/>
</dbReference>
<dbReference type="CDD" id="cd07377">
    <property type="entry name" value="WHTH_GntR"/>
    <property type="match status" value="1"/>
</dbReference>
<dbReference type="PANTHER" id="PTHR43537:SF5">
    <property type="entry name" value="UXU OPERON TRANSCRIPTIONAL REGULATOR"/>
    <property type="match status" value="1"/>
</dbReference>